<organism evidence="2 3">
    <name type="scientific">Aquifex aeolicus</name>
    <dbReference type="NCBI Taxonomy" id="63363"/>
    <lineage>
        <taxon>Bacteria</taxon>
        <taxon>Pseudomonadati</taxon>
        <taxon>Aquificota</taxon>
        <taxon>Aquificia</taxon>
        <taxon>Aquificales</taxon>
        <taxon>Aquificaceae</taxon>
        <taxon>Aquifex</taxon>
    </lineage>
</organism>
<dbReference type="SUPFAM" id="SSF51905">
    <property type="entry name" value="FAD/NAD(P)-binding domain"/>
    <property type="match status" value="1"/>
</dbReference>
<evidence type="ECO:0000313" key="2">
    <source>
        <dbReference type="EMBL" id="HIP98493.1"/>
    </source>
</evidence>
<dbReference type="InterPro" id="IPR050407">
    <property type="entry name" value="Geranylgeranyl_reductase"/>
</dbReference>
<dbReference type="InterPro" id="IPR036188">
    <property type="entry name" value="FAD/NAD-bd_sf"/>
</dbReference>
<evidence type="ECO:0000259" key="1">
    <source>
        <dbReference type="Pfam" id="PF01494"/>
    </source>
</evidence>
<comment type="caution">
    <text evidence="2">The sequence shown here is derived from an EMBL/GenBank/DDBJ whole genome shotgun (WGS) entry which is preliminary data.</text>
</comment>
<dbReference type="GO" id="GO:0071949">
    <property type="term" value="F:FAD binding"/>
    <property type="evidence" value="ECO:0007669"/>
    <property type="project" value="InterPro"/>
</dbReference>
<accession>A0A9D0YPG3</accession>
<evidence type="ECO:0000313" key="3">
    <source>
        <dbReference type="Proteomes" id="UP000606463"/>
    </source>
</evidence>
<dbReference type="EMBL" id="DQVE01000043">
    <property type="protein sequence ID" value="HIP98493.1"/>
    <property type="molecule type" value="Genomic_DNA"/>
</dbReference>
<dbReference type="Proteomes" id="UP000606463">
    <property type="component" value="Unassembled WGS sequence"/>
</dbReference>
<gene>
    <name evidence="2" type="ORF">EYH37_03920</name>
</gene>
<dbReference type="Gene3D" id="3.50.50.60">
    <property type="entry name" value="FAD/NAD(P)-binding domain"/>
    <property type="match status" value="1"/>
</dbReference>
<reference evidence="2" key="1">
    <citation type="journal article" date="2020" name="ISME J.">
        <title>Gammaproteobacteria mediating utilization of methyl-, sulfur- and petroleum organic compounds in deep ocean hydrothermal plumes.</title>
        <authorList>
            <person name="Zhou Z."/>
            <person name="Liu Y."/>
            <person name="Pan J."/>
            <person name="Cron B.R."/>
            <person name="Toner B.M."/>
            <person name="Anantharaman K."/>
            <person name="Breier J.A."/>
            <person name="Dick G.J."/>
            <person name="Li M."/>
        </authorList>
    </citation>
    <scope>NUCLEOTIDE SEQUENCE</scope>
    <source>
        <strain evidence="2">SZUA-1501</strain>
    </source>
</reference>
<dbReference type="PANTHER" id="PTHR42685">
    <property type="entry name" value="GERANYLGERANYL DIPHOSPHATE REDUCTASE"/>
    <property type="match status" value="1"/>
</dbReference>
<dbReference type="InterPro" id="IPR002938">
    <property type="entry name" value="FAD-bd"/>
</dbReference>
<dbReference type="NCBIfam" id="TIGR02032">
    <property type="entry name" value="GG-red-SF"/>
    <property type="match status" value="1"/>
</dbReference>
<dbReference type="InterPro" id="IPR011777">
    <property type="entry name" value="Geranylgeranyl_Rdtase_fam"/>
</dbReference>
<protein>
    <submittedName>
        <fullName evidence="2">Geranylgeranyl reductase family protein</fullName>
    </submittedName>
</protein>
<dbReference type="PRINTS" id="PR00420">
    <property type="entry name" value="RNGMNOXGNASE"/>
</dbReference>
<dbReference type="GO" id="GO:0016628">
    <property type="term" value="F:oxidoreductase activity, acting on the CH-CH group of donors, NAD or NADP as acceptor"/>
    <property type="evidence" value="ECO:0007669"/>
    <property type="project" value="InterPro"/>
</dbReference>
<dbReference type="PANTHER" id="PTHR42685:SF22">
    <property type="entry name" value="CONDITIONED MEDIUM FACTOR RECEPTOR 1"/>
    <property type="match status" value="1"/>
</dbReference>
<name>A0A9D0YPG3_AQUAO</name>
<feature type="domain" description="FAD-binding" evidence="1">
    <location>
        <begin position="3"/>
        <end position="162"/>
    </location>
</feature>
<dbReference type="AlphaFoldDB" id="A0A9D0YPG3"/>
<dbReference type="Pfam" id="PF01494">
    <property type="entry name" value="FAD_binding_3"/>
    <property type="match status" value="1"/>
</dbReference>
<proteinExistence type="predicted"/>
<sequence length="365" mass="41326">MFDAIVVGAGPAGATTARLLAQKGFKVLLIEKENLPRPKLCAGAVSIRAKPYLPNDWENAVINTVYGGNLGFKGEIYLSARCDKPVVKIVERRSFDLYLTIKAKDEGVTVREGESFINFHPLRGDFTEVVTTKGVYKTKYLIGADGALSKVLRALGVKRKTFLVCEALVETRIGNMDEVFIDLGLVKWGYAWVFPHGEELVSVGIASLKREERNLKLLLRKYIENHSLLKGKKIRSIKSWFLSPSRGGLFTGEGNIFLVGEASGSVDALLGEGIYYSVWQAHLLAECLKSQNHRRCYSRSLKRLKREFLFGYLTGFLGYSFQRFMFKNAKERDLKEFFKFLRGEKTYADLFKYGVKRFLSSLFKF</sequence>